<sequence length="262" mass="28112">MADAPPNPQRLTELRAKIDAVDESMHALLMQRAGVIDELIRIKGADQAKGAAFRPGREAQMMRVLAERHSGSVPLSMIVHVWREIISTFTWLQAPYRVHLVGGAKPATMRDMARFQFGFTVAMEEHEDAAGAMDAAMAERNALVIVPLEGAGAWWDALDSSSGLSVMARLPAADVPFPTVDSFVLSPPLSDPVPFDLRLYTGLLKSVDSLDRWTGGEVIGHGSEGQRCLIAIPAGGSAPHDLLDIRAAGGYFAPAQAMDSSA</sequence>
<dbReference type="Proteomes" id="UP000246132">
    <property type="component" value="Unassembled WGS sequence"/>
</dbReference>
<dbReference type="SUPFAM" id="SSF48600">
    <property type="entry name" value="Chorismate mutase II"/>
    <property type="match status" value="1"/>
</dbReference>
<evidence type="ECO:0000313" key="3">
    <source>
        <dbReference type="EMBL" id="RKF07336.1"/>
    </source>
</evidence>
<dbReference type="GO" id="GO:0046417">
    <property type="term" value="P:chorismate metabolic process"/>
    <property type="evidence" value="ECO:0007669"/>
    <property type="project" value="InterPro"/>
</dbReference>
<evidence type="ECO:0000259" key="2">
    <source>
        <dbReference type="PROSITE" id="PS51168"/>
    </source>
</evidence>
<comment type="caution">
    <text evidence="3">The sequence shown here is derived from an EMBL/GenBank/DDBJ whole genome shotgun (WGS) entry which is preliminary data.</text>
</comment>
<dbReference type="InterPro" id="IPR036979">
    <property type="entry name" value="CM_dom_sf"/>
</dbReference>
<dbReference type="AlphaFoldDB" id="A0A3A8ABM0"/>
<dbReference type="Pfam" id="PF01817">
    <property type="entry name" value="CM_2"/>
    <property type="match status" value="1"/>
</dbReference>
<evidence type="ECO:0000256" key="1">
    <source>
        <dbReference type="ARBA" id="ARBA00012404"/>
    </source>
</evidence>
<dbReference type="Gene3D" id="1.20.59.10">
    <property type="entry name" value="Chorismate mutase"/>
    <property type="match status" value="1"/>
</dbReference>
<dbReference type="RefSeq" id="WP_109768318.1">
    <property type="nucleotide sequence ID" value="NZ_QFWV02000004.1"/>
</dbReference>
<dbReference type="GO" id="GO:0004106">
    <property type="term" value="F:chorismate mutase activity"/>
    <property type="evidence" value="ECO:0007669"/>
    <property type="project" value="UniProtKB-EC"/>
</dbReference>
<organism evidence="3 4">
    <name type="scientific">Oceaniradius stylonematis</name>
    <dbReference type="NCBI Taxonomy" id="2184161"/>
    <lineage>
        <taxon>Bacteria</taxon>
        <taxon>Pseudomonadati</taxon>
        <taxon>Pseudomonadota</taxon>
        <taxon>Alphaproteobacteria</taxon>
        <taxon>Hyphomicrobiales</taxon>
        <taxon>Ahrensiaceae</taxon>
        <taxon>Oceaniradius</taxon>
    </lineage>
</organism>
<proteinExistence type="predicted"/>
<reference evidence="3 4" key="1">
    <citation type="journal article" date="2018" name="Int. J. Syst. Bacteriol.">
        <title>Oceaniradius stylonemae gen. nov., sp. nov., isolated from a red alga, Stylonema cornu-cervi.</title>
        <authorList>
            <person name="Jeong S."/>
        </authorList>
    </citation>
    <scope>NUCLEOTIDE SEQUENCE [LARGE SCALE GENOMIC DNA]</scope>
    <source>
        <strain evidence="3 4">StC1</strain>
    </source>
</reference>
<evidence type="ECO:0000313" key="4">
    <source>
        <dbReference type="Proteomes" id="UP000246132"/>
    </source>
</evidence>
<gene>
    <name evidence="3" type="ORF">DEM25_005830</name>
</gene>
<dbReference type="EC" id="5.4.99.5" evidence="1"/>
<dbReference type="OrthoDB" id="7268348at2"/>
<feature type="domain" description="Chorismate mutase" evidence="2">
    <location>
        <begin position="5"/>
        <end position="97"/>
    </location>
</feature>
<dbReference type="InterPro" id="IPR036263">
    <property type="entry name" value="Chorismate_II_sf"/>
</dbReference>
<protein>
    <recommendedName>
        <fullName evidence="1">chorismate mutase</fullName>
        <ecNumber evidence="1">5.4.99.5</ecNumber>
    </recommendedName>
</protein>
<accession>A0A3A8ABM0</accession>
<dbReference type="EMBL" id="QFWV02000004">
    <property type="protein sequence ID" value="RKF07336.1"/>
    <property type="molecule type" value="Genomic_DNA"/>
</dbReference>
<dbReference type="InterPro" id="IPR002701">
    <property type="entry name" value="CM_II_prokaryot"/>
</dbReference>
<name>A0A3A8ABM0_9HYPH</name>
<keyword evidence="4" id="KW-1185">Reference proteome</keyword>
<dbReference type="SMART" id="SM00830">
    <property type="entry name" value="CM_2"/>
    <property type="match status" value="1"/>
</dbReference>
<dbReference type="PROSITE" id="PS51168">
    <property type="entry name" value="CHORISMATE_MUT_2"/>
    <property type="match status" value="1"/>
</dbReference>